<dbReference type="Proteomes" id="UP000253606">
    <property type="component" value="Chromosome"/>
</dbReference>
<dbReference type="EMBL" id="CP030840">
    <property type="protein sequence ID" value="AXC12487.1"/>
    <property type="molecule type" value="Genomic_DNA"/>
</dbReference>
<name>A0A2Z5G187_9BACT</name>
<organism evidence="1 2">
    <name type="scientific">Acidisarcina polymorpha</name>
    <dbReference type="NCBI Taxonomy" id="2211140"/>
    <lineage>
        <taxon>Bacteria</taxon>
        <taxon>Pseudomonadati</taxon>
        <taxon>Acidobacteriota</taxon>
        <taxon>Terriglobia</taxon>
        <taxon>Terriglobales</taxon>
        <taxon>Acidobacteriaceae</taxon>
        <taxon>Acidisarcina</taxon>
    </lineage>
</organism>
<evidence type="ECO:0000313" key="1">
    <source>
        <dbReference type="EMBL" id="AXC12487.1"/>
    </source>
</evidence>
<protein>
    <submittedName>
        <fullName evidence="1">Uncharacterized protein</fullName>
    </submittedName>
</protein>
<evidence type="ECO:0000313" key="2">
    <source>
        <dbReference type="Proteomes" id="UP000253606"/>
    </source>
</evidence>
<sequence length="50" mass="5688">MEKCDLQVRPASGIASQHLEPDLSRGLWKHPIKLFEIPLRTTIAARFSQT</sequence>
<accession>A0A2Z5G187</accession>
<dbReference type="AlphaFoldDB" id="A0A2Z5G187"/>
<reference evidence="1 2" key="1">
    <citation type="journal article" date="2018" name="Front. Microbiol.">
        <title>Hydrolytic Capabilities as a Key to Environmental Success: Chitinolytic and Cellulolytic Acidobacteria From Acidic Sub-arctic Soils and Boreal Peatlands.</title>
        <authorList>
            <person name="Belova S.E."/>
            <person name="Ravin N.V."/>
            <person name="Pankratov T.A."/>
            <person name="Rakitin A.L."/>
            <person name="Ivanova A.A."/>
            <person name="Beletsky A.V."/>
            <person name="Mardanov A.V."/>
            <person name="Sinninghe Damste J.S."/>
            <person name="Dedysh S.N."/>
        </authorList>
    </citation>
    <scope>NUCLEOTIDE SEQUENCE [LARGE SCALE GENOMIC DNA]</scope>
    <source>
        <strain evidence="1 2">SBC82</strain>
    </source>
</reference>
<dbReference type="KEGG" id="abas:ACPOL_3192"/>
<proteinExistence type="predicted"/>
<gene>
    <name evidence="1" type="ORF">ACPOL_3192</name>
</gene>
<keyword evidence="2" id="KW-1185">Reference proteome</keyword>